<dbReference type="InterPro" id="IPR036388">
    <property type="entry name" value="WH-like_DNA-bd_sf"/>
</dbReference>
<feature type="domain" description="HTH lysR-type" evidence="5">
    <location>
        <begin position="1"/>
        <end position="58"/>
    </location>
</feature>
<evidence type="ECO:0000259" key="5">
    <source>
        <dbReference type="PROSITE" id="PS50931"/>
    </source>
</evidence>
<dbReference type="PANTHER" id="PTHR30126:SF91">
    <property type="entry name" value="LYSR FAMILY TRANSCRIPTIONAL REGULATOR"/>
    <property type="match status" value="1"/>
</dbReference>
<dbReference type="Pfam" id="PF03466">
    <property type="entry name" value="LysR_substrate"/>
    <property type="match status" value="1"/>
</dbReference>
<dbReference type="InterPro" id="IPR036390">
    <property type="entry name" value="WH_DNA-bd_sf"/>
</dbReference>
<proteinExistence type="inferred from homology"/>
<dbReference type="PANTHER" id="PTHR30126">
    <property type="entry name" value="HTH-TYPE TRANSCRIPTIONAL REGULATOR"/>
    <property type="match status" value="1"/>
</dbReference>
<dbReference type="Gene3D" id="3.40.190.290">
    <property type="match status" value="1"/>
</dbReference>
<protein>
    <submittedName>
        <fullName evidence="6">DNA-binding transcriptional regulator, LysR family</fullName>
    </submittedName>
</protein>
<keyword evidence="2" id="KW-0805">Transcription regulation</keyword>
<dbReference type="Pfam" id="PF00126">
    <property type="entry name" value="HTH_1"/>
    <property type="match status" value="1"/>
</dbReference>
<dbReference type="EMBL" id="FWZT01000003">
    <property type="protein sequence ID" value="SME99749.1"/>
    <property type="molecule type" value="Genomic_DNA"/>
</dbReference>
<dbReference type="Proteomes" id="UP000192907">
    <property type="component" value="Unassembled WGS sequence"/>
</dbReference>
<name>A0A1Y6BAL4_9BACT</name>
<dbReference type="CDD" id="cd05466">
    <property type="entry name" value="PBP2_LTTR_substrate"/>
    <property type="match status" value="1"/>
</dbReference>
<accession>A0A1Y6BAL4</accession>
<evidence type="ECO:0000256" key="3">
    <source>
        <dbReference type="ARBA" id="ARBA00023125"/>
    </source>
</evidence>
<evidence type="ECO:0000313" key="6">
    <source>
        <dbReference type="EMBL" id="SME99749.1"/>
    </source>
</evidence>
<keyword evidence="3 6" id="KW-0238">DNA-binding</keyword>
<comment type="similarity">
    <text evidence="1">Belongs to the LysR transcriptional regulatory family.</text>
</comment>
<dbReference type="FunFam" id="1.10.10.10:FF:000001">
    <property type="entry name" value="LysR family transcriptional regulator"/>
    <property type="match status" value="1"/>
</dbReference>
<reference evidence="7" key="1">
    <citation type="submission" date="2017-04" db="EMBL/GenBank/DDBJ databases">
        <authorList>
            <person name="Varghese N."/>
            <person name="Submissions S."/>
        </authorList>
    </citation>
    <scope>NUCLEOTIDE SEQUENCE [LARGE SCALE GENOMIC DNA]</scope>
    <source>
        <strain evidence="7">RKEM611</strain>
    </source>
</reference>
<dbReference type="GO" id="GO:0003700">
    <property type="term" value="F:DNA-binding transcription factor activity"/>
    <property type="evidence" value="ECO:0007669"/>
    <property type="project" value="InterPro"/>
</dbReference>
<keyword evidence="7" id="KW-1185">Reference proteome</keyword>
<dbReference type="PROSITE" id="PS50931">
    <property type="entry name" value="HTH_LYSR"/>
    <property type="match status" value="1"/>
</dbReference>
<organism evidence="6 7">
    <name type="scientific">Pseudobacteriovorax antillogorgiicola</name>
    <dbReference type="NCBI Taxonomy" id="1513793"/>
    <lineage>
        <taxon>Bacteria</taxon>
        <taxon>Pseudomonadati</taxon>
        <taxon>Bdellovibrionota</taxon>
        <taxon>Oligoflexia</taxon>
        <taxon>Oligoflexales</taxon>
        <taxon>Pseudobacteriovoracaceae</taxon>
        <taxon>Pseudobacteriovorax</taxon>
    </lineage>
</organism>
<dbReference type="SUPFAM" id="SSF53850">
    <property type="entry name" value="Periplasmic binding protein-like II"/>
    <property type="match status" value="1"/>
</dbReference>
<dbReference type="AlphaFoldDB" id="A0A1Y6BAL4"/>
<evidence type="ECO:0000256" key="2">
    <source>
        <dbReference type="ARBA" id="ARBA00023015"/>
    </source>
</evidence>
<dbReference type="InterPro" id="IPR000847">
    <property type="entry name" value="LysR_HTH_N"/>
</dbReference>
<evidence type="ECO:0000256" key="4">
    <source>
        <dbReference type="ARBA" id="ARBA00023163"/>
    </source>
</evidence>
<sequence length="296" mass="33637">MTLDQLKVLLCIIDTGSFRGAAERLHRAQSAVSYAIKALEDELGFKLFDRNRHRSELTAEGRMLYQRALALVEESDNLERFCRGLAQSQERELRLRVSSLCPLKPLSRVFSNVTHQFPEVSLDLNVSDSETIVRSLLAREFDIGISHHKHLVEGLEVLPWGSIDLVPVAVPHCPLSNHLWAESLPQITLDHQKSTPDLDGDYNRMQPGKLWQVNQMSSQLELIREGLGWGFVPHYKVAHDLRVGSLMLLDISKPVEVSFFLYRNRHELLREAAQSLWSQLETLSFSADARVCHALA</sequence>
<dbReference type="Gene3D" id="1.10.10.10">
    <property type="entry name" value="Winged helix-like DNA-binding domain superfamily/Winged helix DNA-binding domain"/>
    <property type="match status" value="1"/>
</dbReference>
<keyword evidence="4" id="KW-0804">Transcription</keyword>
<dbReference type="RefSeq" id="WP_159455144.1">
    <property type="nucleotide sequence ID" value="NZ_FWZT01000003.1"/>
</dbReference>
<evidence type="ECO:0000313" key="7">
    <source>
        <dbReference type="Proteomes" id="UP000192907"/>
    </source>
</evidence>
<evidence type="ECO:0000256" key="1">
    <source>
        <dbReference type="ARBA" id="ARBA00009437"/>
    </source>
</evidence>
<gene>
    <name evidence="6" type="ORF">SAMN06296036_10329</name>
</gene>
<dbReference type="GO" id="GO:0000976">
    <property type="term" value="F:transcription cis-regulatory region binding"/>
    <property type="evidence" value="ECO:0007669"/>
    <property type="project" value="TreeGrafter"/>
</dbReference>
<dbReference type="SUPFAM" id="SSF46785">
    <property type="entry name" value="Winged helix' DNA-binding domain"/>
    <property type="match status" value="1"/>
</dbReference>
<dbReference type="STRING" id="1513793.SAMN06296036_10329"/>
<dbReference type="PRINTS" id="PR00039">
    <property type="entry name" value="HTHLYSR"/>
</dbReference>
<dbReference type="InterPro" id="IPR005119">
    <property type="entry name" value="LysR_subst-bd"/>
</dbReference>